<dbReference type="PANTHER" id="PTHR43734">
    <property type="entry name" value="PHYTOENE DESATURASE"/>
    <property type="match status" value="1"/>
</dbReference>
<reference evidence="2" key="1">
    <citation type="journal article" date="2014" name="Int. J. Syst. Evol. Microbiol.">
        <title>Complete genome sequence of Corynebacterium casei LMG S-19264T (=DSM 44701T), isolated from a smear-ripened cheese.</title>
        <authorList>
            <consortium name="US DOE Joint Genome Institute (JGI-PGF)"/>
            <person name="Walter F."/>
            <person name="Albersmeier A."/>
            <person name="Kalinowski J."/>
            <person name="Ruckert C."/>
        </authorList>
    </citation>
    <scope>NUCLEOTIDE SEQUENCE</scope>
    <source>
        <strain evidence="2">CGMCC 4.7368</strain>
    </source>
</reference>
<protein>
    <recommendedName>
        <fullName evidence="1">Amine oxidase domain-containing protein</fullName>
    </recommendedName>
</protein>
<dbReference type="Pfam" id="PF13450">
    <property type="entry name" value="NAD_binding_8"/>
    <property type="match status" value="1"/>
</dbReference>
<dbReference type="Pfam" id="PF01593">
    <property type="entry name" value="Amino_oxidase"/>
    <property type="match status" value="1"/>
</dbReference>
<evidence type="ECO:0000259" key="1">
    <source>
        <dbReference type="Pfam" id="PF01593"/>
    </source>
</evidence>
<dbReference type="RefSeq" id="WP_189124041.1">
    <property type="nucleotide sequence ID" value="NZ_BMNH01000005.1"/>
</dbReference>
<dbReference type="Gene3D" id="3.50.50.60">
    <property type="entry name" value="FAD/NAD(P)-binding domain"/>
    <property type="match status" value="1"/>
</dbReference>
<keyword evidence="3" id="KW-1185">Reference proteome</keyword>
<dbReference type="PROSITE" id="PS51257">
    <property type="entry name" value="PROKAR_LIPOPROTEIN"/>
    <property type="match status" value="1"/>
</dbReference>
<name>A0A917YVK5_9ACTN</name>
<dbReference type="SUPFAM" id="SSF51971">
    <property type="entry name" value="Nucleotide-binding domain"/>
    <property type="match status" value="1"/>
</dbReference>
<dbReference type="GO" id="GO:0016491">
    <property type="term" value="F:oxidoreductase activity"/>
    <property type="evidence" value="ECO:0007669"/>
    <property type="project" value="InterPro"/>
</dbReference>
<dbReference type="EMBL" id="BMNH01000005">
    <property type="protein sequence ID" value="GGO67219.1"/>
    <property type="molecule type" value="Genomic_DNA"/>
</dbReference>
<dbReference type="PANTHER" id="PTHR43734:SF1">
    <property type="entry name" value="PHYTOENE DESATURASE"/>
    <property type="match status" value="1"/>
</dbReference>
<sequence>MKRITVVGGGFAGLVAAISCAEAGTQVRLLEAHHTLGGRARATAPPYVAHDGPHVLYRDGAWWRWLAERDLLGPHSGVPLLGLAGFRFRHGDRLRRTPPPALSRVLAHRRRRAPVDIDFHTWIRGHHGEQAASVASNLMGVATFYAEPGRLSAAFVWERLLRVFAPRPPARYLTGGWNGLIDRLAAHARALGVSIETDARVTDLPAPPVIVATSLDAAGRLLGTTPPSVESGRTLLLDLAVRADRRDVFVVSDLDAAGWLERYSLPDPSLAPPGESLIQAQLPLRGTEGKADALVRLEELVDQALPGWRERTTWRRHSVANRRTGALDLPGQTWRDRPAVDRGDGVFLAGDMVAAPGLLSEVSFHSAIAAARGALGEPARKPTAPPAIH</sequence>
<dbReference type="AlphaFoldDB" id="A0A917YVK5"/>
<organism evidence="2 3">
    <name type="scientific">Nonomuraea cavernae</name>
    <dbReference type="NCBI Taxonomy" id="2045107"/>
    <lineage>
        <taxon>Bacteria</taxon>
        <taxon>Bacillati</taxon>
        <taxon>Actinomycetota</taxon>
        <taxon>Actinomycetes</taxon>
        <taxon>Streptosporangiales</taxon>
        <taxon>Streptosporangiaceae</taxon>
        <taxon>Nonomuraea</taxon>
    </lineage>
</organism>
<proteinExistence type="predicted"/>
<dbReference type="InterPro" id="IPR036188">
    <property type="entry name" value="FAD/NAD-bd_sf"/>
</dbReference>
<accession>A0A917YVK5</accession>
<evidence type="ECO:0000313" key="3">
    <source>
        <dbReference type="Proteomes" id="UP000646523"/>
    </source>
</evidence>
<comment type="caution">
    <text evidence="2">The sequence shown here is derived from an EMBL/GenBank/DDBJ whole genome shotgun (WGS) entry which is preliminary data.</text>
</comment>
<gene>
    <name evidence="2" type="ORF">GCM10012289_23120</name>
</gene>
<dbReference type="InterPro" id="IPR002937">
    <property type="entry name" value="Amino_oxidase"/>
</dbReference>
<evidence type="ECO:0000313" key="2">
    <source>
        <dbReference type="EMBL" id="GGO67219.1"/>
    </source>
</evidence>
<reference evidence="2" key="2">
    <citation type="submission" date="2020-09" db="EMBL/GenBank/DDBJ databases">
        <authorList>
            <person name="Sun Q."/>
            <person name="Zhou Y."/>
        </authorList>
    </citation>
    <scope>NUCLEOTIDE SEQUENCE</scope>
    <source>
        <strain evidence="2">CGMCC 4.7368</strain>
    </source>
</reference>
<feature type="domain" description="Amine oxidase" evidence="1">
    <location>
        <begin position="106"/>
        <end position="204"/>
    </location>
</feature>
<dbReference type="Proteomes" id="UP000646523">
    <property type="component" value="Unassembled WGS sequence"/>
</dbReference>